<sequence length="289" mass="33761">MAKYKECDDYSNDLADRMEALLNLYEMMPRTMPSGSVVQLELEDGNHITVSKKQLKLKRAEMDTDLRKTLPKMFKRAGKRRRKTDPSDFTGAYTPVVVAEAMQQFVKTMDLGHEDPTDLTSPNLIDLLPCIARGYGLRNSFQLLWFISIYNNRIQDNNDKTMLKSNEAMLAAFGSNPAKYTNFINDDGKIKTRDNTDRLTTFEVLEYRATTLEHKEKPFDRTYFKIYAFPIILSINIFRPEDLPQELRDTLRREDIREELLKEFQIIKEAKTKWKAHILVLRKQEAESD</sequence>
<reference evidence="1" key="1">
    <citation type="journal article" date="2019" name="MBio">
        <title>Virus Genomes from Deep Sea Sediments Expand the Ocean Megavirome and Support Independent Origins of Viral Gigantism.</title>
        <authorList>
            <person name="Backstrom D."/>
            <person name="Yutin N."/>
            <person name="Jorgensen S.L."/>
            <person name="Dharamshi J."/>
            <person name="Homa F."/>
            <person name="Zaremba-Niedwiedzka K."/>
            <person name="Spang A."/>
            <person name="Wolf Y.I."/>
            <person name="Koonin E.V."/>
            <person name="Ettema T.J."/>
        </authorList>
    </citation>
    <scope>NUCLEOTIDE SEQUENCE</scope>
</reference>
<gene>
    <name evidence="1" type="ORF">LCPAC304_02410</name>
</gene>
<dbReference type="EMBL" id="MK500566">
    <property type="protein sequence ID" value="QBK91900.1"/>
    <property type="molecule type" value="Genomic_DNA"/>
</dbReference>
<name>A0A481Z9R0_9VIRU</name>
<organism evidence="1">
    <name type="scientific">Pithovirus LCPAC304</name>
    <dbReference type="NCBI Taxonomy" id="2506594"/>
    <lineage>
        <taxon>Viruses</taxon>
        <taxon>Pithoviruses</taxon>
    </lineage>
</organism>
<evidence type="ECO:0000313" key="1">
    <source>
        <dbReference type="EMBL" id="QBK91900.1"/>
    </source>
</evidence>
<proteinExistence type="predicted"/>
<protein>
    <submittedName>
        <fullName evidence="1">Uncharacterized protein</fullName>
    </submittedName>
</protein>
<accession>A0A481Z9R0</accession>